<dbReference type="AlphaFoldDB" id="A0A023X2J5"/>
<dbReference type="NCBIfam" id="NF000595">
    <property type="entry name" value="PRK00015.1-3"/>
    <property type="match status" value="1"/>
</dbReference>
<dbReference type="InterPro" id="IPR022898">
    <property type="entry name" value="RNase_HII"/>
</dbReference>
<dbReference type="Proteomes" id="UP001281130">
    <property type="component" value="Unassembled WGS sequence"/>
</dbReference>
<dbReference type="STRING" id="42256.RradSPS_1399"/>
<comment type="cofactor">
    <cofactor evidence="12">
        <name>Mn(2+)</name>
        <dbReference type="ChEBI" id="CHEBI:29035"/>
    </cofactor>
    <cofactor evidence="12">
        <name>Mg(2+)</name>
        <dbReference type="ChEBI" id="CHEBI:18420"/>
    </cofactor>
    <text evidence="12">Manganese or magnesium. Binds 1 divalent metal ion per monomer in the absence of substrate. May bind a second metal ion after substrate binding.</text>
</comment>
<gene>
    <name evidence="15" type="ORF">RradSPS_1399</name>
    <name evidence="16" type="ORF">SIL72_08610</name>
</gene>
<evidence type="ECO:0000313" key="16">
    <source>
        <dbReference type="EMBL" id="MDX5894089.1"/>
    </source>
</evidence>
<dbReference type="EMBL" id="JAWXXX010000001">
    <property type="protein sequence ID" value="MDX5894089.1"/>
    <property type="molecule type" value="Genomic_DNA"/>
</dbReference>
<dbReference type="InterPro" id="IPR036397">
    <property type="entry name" value="RNaseH_sf"/>
</dbReference>
<evidence type="ECO:0000256" key="12">
    <source>
        <dbReference type="PROSITE-ProRule" id="PRU01319"/>
    </source>
</evidence>
<evidence type="ECO:0000256" key="8">
    <source>
        <dbReference type="ARBA" id="ARBA00022723"/>
    </source>
</evidence>
<dbReference type="GO" id="GO:0004523">
    <property type="term" value="F:RNA-DNA hybrid ribonuclease activity"/>
    <property type="evidence" value="ECO:0007669"/>
    <property type="project" value="UniProtKB-UniRule"/>
</dbReference>
<keyword evidence="6" id="KW-0963">Cytoplasm</keyword>
<evidence type="ECO:0000256" key="6">
    <source>
        <dbReference type="ARBA" id="ARBA00022490"/>
    </source>
</evidence>
<dbReference type="SUPFAM" id="SSF53098">
    <property type="entry name" value="Ribonuclease H-like"/>
    <property type="match status" value="1"/>
</dbReference>
<dbReference type="PANTHER" id="PTHR10954">
    <property type="entry name" value="RIBONUCLEASE H2 SUBUNIT A"/>
    <property type="match status" value="1"/>
</dbReference>
<keyword evidence="10 12" id="KW-0378">Hydrolase</keyword>
<dbReference type="InterPro" id="IPR001352">
    <property type="entry name" value="RNase_HII/HIII"/>
</dbReference>
<dbReference type="GO" id="GO:0006298">
    <property type="term" value="P:mismatch repair"/>
    <property type="evidence" value="ECO:0007669"/>
    <property type="project" value="TreeGrafter"/>
</dbReference>
<dbReference type="Proteomes" id="UP000025229">
    <property type="component" value="Chromosome"/>
</dbReference>
<feature type="binding site" evidence="12">
    <location>
        <position position="23"/>
    </location>
    <ligand>
        <name>a divalent metal cation</name>
        <dbReference type="ChEBI" id="CHEBI:60240"/>
    </ligand>
</feature>
<dbReference type="GO" id="GO:0003723">
    <property type="term" value="F:RNA binding"/>
    <property type="evidence" value="ECO:0007669"/>
    <property type="project" value="UniProtKB-UniRule"/>
</dbReference>
<dbReference type="RefSeq" id="WP_038684368.1">
    <property type="nucleotide sequence ID" value="NZ_CP007514.1"/>
</dbReference>
<comment type="catalytic activity">
    <reaction evidence="1 12 13">
        <text>Endonucleolytic cleavage to 5'-phosphomonoester.</text>
        <dbReference type="EC" id="3.1.26.4"/>
    </reaction>
</comment>
<dbReference type="CDD" id="cd07182">
    <property type="entry name" value="RNase_HII_bacteria_HII_like"/>
    <property type="match status" value="1"/>
</dbReference>
<dbReference type="InterPro" id="IPR012337">
    <property type="entry name" value="RNaseH-like_sf"/>
</dbReference>
<proteinExistence type="inferred from homology"/>
<dbReference type="Pfam" id="PF01351">
    <property type="entry name" value="RNase_HII"/>
    <property type="match status" value="1"/>
</dbReference>
<dbReference type="OrthoDB" id="9803420at2"/>
<evidence type="ECO:0000256" key="2">
    <source>
        <dbReference type="ARBA" id="ARBA00001946"/>
    </source>
</evidence>
<dbReference type="GO" id="GO:0046872">
    <property type="term" value="F:metal ion binding"/>
    <property type="evidence" value="ECO:0007669"/>
    <property type="project" value="UniProtKB-KW"/>
</dbReference>
<dbReference type="eggNOG" id="COG0164">
    <property type="taxonomic scope" value="Bacteria"/>
</dbReference>
<comment type="similarity">
    <text evidence="5 13">Belongs to the RNase HII family.</text>
</comment>
<evidence type="ECO:0000256" key="9">
    <source>
        <dbReference type="ARBA" id="ARBA00022759"/>
    </source>
</evidence>
<dbReference type="GO" id="GO:0043137">
    <property type="term" value="P:DNA replication, removal of RNA primer"/>
    <property type="evidence" value="ECO:0007669"/>
    <property type="project" value="TreeGrafter"/>
</dbReference>
<dbReference type="PROSITE" id="PS51975">
    <property type="entry name" value="RNASE_H_2"/>
    <property type="match status" value="1"/>
</dbReference>
<feature type="binding site" evidence="12">
    <location>
        <position position="114"/>
    </location>
    <ligand>
        <name>a divalent metal cation</name>
        <dbReference type="ChEBI" id="CHEBI:60240"/>
    </ligand>
</feature>
<dbReference type="HOGENOM" id="CLU_036532_3_0_11"/>
<evidence type="ECO:0000256" key="4">
    <source>
        <dbReference type="ARBA" id="ARBA00004496"/>
    </source>
</evidence>
<evidence type="ECO:0000256" key="13">
    <source>
        <dbReference type="RuleBase" id="RU003515"/>
    </source>
</evidence>
<feature type="domain" description="RNase H type-2" evidence="14">
    <location>
        <begin position="17"/>
        <end position="196"/>
    </location>
</feature>
<evidence type="ECO:0000313" key="17">
    <source>
        <dbReference type="Proteomes" id="UP000025229"/>
    </source>
</evidence>
<evidence type="ECO:0000256" key="1">
    <source>
        <dbReference type="ARBA" id="ARBA00000077"/>
    </source>
</evidence>
<dbReference type="EC" id="3.1.26.4" evidence="13"/>
<accession>A0A023X2J5</accession>
<name>A0A023X2J5_RUBRA</name>
<protein>
    <recommendedName>
        <fullName evidence="13">Ribonuclease</fullName>
        <ecNumber evidence="13">3.1.26.4</ecNumber>
    </recommendedName>
</protein>
<dbReference type="InterPro" id="IPR024567">
    <property type="entry name" value="RNase_HII/HIII_dom"/>
</dbReference>
<dbReference type="PANTHER" id="PTHR10954:SF18">
    <property type="entry name" value="RIBONUCLEASE HII"/>
    <property type="match status" value="1"/>
</dbReference>
<keyword evidence="17" id="KW-1185">Reference proteome</keyword>
<dbReference type="KEGG" id="rrd:RradSPS_1399"/>
<keyword evidence="9 12" id="KW-0255">Endonuclease</keyword>
<evidence type="ECO:0000313" key="15">
    <source>
        <dbReference type="EMBL" id="AHY46682.1"/>
    </source>
</evidence>
<organism evidence="15 17">
    <name type="scientific">Rubrobacter radiotolerans</name>
    <name type="common">Arthrobacter radiotolerans</name>
    <dbReference type="NCBI Taxonomy" id="42256"/>
    <lineage>
        <taxon>Bacteria</taxon>
        <taxon>Bacillati</taxon>
        <taxon>Actinomycetota</taxon>
        <taxon>Rubrobacteria</taxon>
        <taxon>Rubrobacterales</taxon>
        <taxon>Rubrobacteraceae</taxon>
        <taxon>Rubrobacter</taxon>
    </lineage>
</organism>
<evidence type="ECO:0000256" key="3">
    <source>
        <dbReference type="ARBA" id="ARBA00004065"/>
    </source>
</evidence>
<reference evidence="16" key="2">
    <citation type="submission" date="2023-11" db="EMBL/GenBank/DDBJ databases">
        <title>MicrobeMod: A computational toolkit for identifying prokaryotic methylation and restriction-modification with nanopore sequencing.</title>
        <authorList>
            <person name="Crits-Christoph A."/>
            <person name="Kang S.C."/>
            <person name="Lee H."/>
            <person name="Ostrov N."/>
        </authorList>
    </citation>
    <scope>NUCLEOTIDE SEQUENCE</scope>
    <source>
        <strain evidence="16">ATCC 51242</strain>
    </source>
</reference>
<dbReference type="EMBL" id="CP007514">
    <property type="protein sequence ID" value="AHY46682.1"/>
    <property type="molecule type" value="Genomic_DNA"/>
</dbReference>
<sequence>MDLFAFDAAWLAGRSGGRLAGADEAGRGAFAGPIFAAAVVLGADRVEGIKDSKLLGAKARELLFSEVVEGCEALSFVSFPAWWIDRNGVGRANREALLGALGAISGKAEHLLADGNLRLGDGITSLPRADAASAAVASASVVAKVLRDYAMSRLAEAHPGYGFERNKGYGTQEHRAALAEAGPCRVHRLSYRGVGR</sequence>
<evidence type="ECO:0000256" key="7">
    <source>
        <dbReference type="ARBA" id="ARBA00022722"/>
    </source>
</evidence>
<keyword evidence="7 12" id="KW-0540">Nuclease</keyword>
<keyword evidence="11" id="KW-0464">Manganese</keyword>
<comment type="cofactor">
    <cofactor evidence="2">
        <name>Mg(2+)</name>
        <dbReference type="ChEBI" id="CHEBI:18420"/>
    </cofactor>
</comment>
<evidence type="ECO:0000259" key="14">
    <source>
        <dbReference type="PROSITE" id="PS51975"/>
    </source>
</evidence>
<reference evidence="15 17" key="1">
    <citation type="submission" date="2014-03" db="EMBL/GenBank/DDBJ databases">
        <title>Complete genome sequence of the Radio-Resistant Rubrobacter radiotolerans RSPS-4.</title>
        <authorList>
            <person name="Egas C.C."/>
            <person name="Barroso C.C."/>
            <person name="Froufe H.J.C."/>
            <person name="Pacheco J.J."/>
            <person name="Albuquerque L.L."/>
            <person name="da Costa M.M.S."/>
        </authorList>
    </citation>
    <scope>NUCLEOTIDE SEQUENCE [LARGE SCALE GENOMIC DNA]</scope>
    <source>
        <strain evidence="15 17">RSPS-4</strain>
    </source>
</reference>
<dbReference type="GO" id="GO:0005737">
    <property type="term" value="C:cytoplasm"/>
    <property type="evidence" value="ECO:0007669"/>
    <property type="project" value="UniProtKB-SubCell"/>
</dbReference>
<keyword evidence="8 12" id="KW-0479">Metal-binding</keyword>
<dbReference type="PATRIC" id="fig|42256.3.peg.1417"/>
<dbReference type="GO" id="GO:0032299">
    <property type="term" value="C:ribonuclease H2 complex"/>
    <property type="evidence" value="ECO:0007669"/>
    <property type="project" value="TreeGrafter"/>
</dbReference>
<evidence type="ECO:0000256" key="5">
    <source>
        <dbReference type="ARBA" id="ARBA00007383"/>
    </source>
</evidence>
<evidence type="ECO:0000256" key="11">
    <source>
        <dbReference type="ARBA" id="ARBA00023211"/>
    </source>
</evidence>
<comment type="function">
    <text evidence="3 13">Endonuclease that specifically degrades the RNA of RNA-DNA hybrids.</text>
</comment>
<comment type="subcellular location">
    <subcellularLocation>
        <location evidence="4">Cytoplasm</location>
    </subcellularLocation>
</comment>
<feature type="binding site" evidence="12">
    <location>
        <position position="24"/>
    </location>
    <ligand>
        <name>a divalent metal cation</name>
        <dbReference type="ChEBI" id="CHEBI:60240"/>
    </ligand>
</feature>
<dbReference type="Gene3D" id="3.30.420.10">
    <property type="entry name" value="Ribonuclease H-like superfamily/Ribonuclease H"/>
    <property type="match status" value="1"/>
</dbReference>
<evidence type="ECO:0000256" key="10">
    <source>
        <dbReference type="ARBA" id="ARBA00022801"/>
    </source>
</evidence>